<dbReference type="AlphaFoldDB" id="A0A0C3HLU5"/>
<dbReference type="Pfam" id="PF05730">
    <property type="entry name" value="CFEM"/>
    <property type="match status" value="1"/>
</dbReference>
<feature type="region of interest" description="Disordered" evidence="10">
    <location>
        <begin position="331"/>
        <end position="358"/>
    </location>
</feature>
<evidence type="ECO:0000256" key="10">
    <source>
        <dbReference type="SAM" id="MobiDB-lite"/>
    </source>
</evidence>
<organism evidence="13 14">
    <name type="scientific">Oidiodendron maius (strain Zn)</name>
    <dbReference type="NCBI Taxonomy" id="913774"/>
    <lineage>
        <taxon>Eukaryota</taxon>
        <taxon>Fungi</taxon>
        <taxon>Dikarya</taxon>
        <taxon>Ascomycota</taxon>
        <taxon>Pezizomycotina</taxon>
        <taxon>Leotiomycetes</taxon>
        <taxon>Leotiomycetes incertae sedis</taxon>
        <taxon>Myxotrichaceae</taxon>
        <taxon>Oidiodendron</taxon>
    </lineage>
</organism>
<keyword evidence="11" id="KW-0812">Transmembrane</keyword>
<keyword evidence="14" id="KW-1185">Reference proteome</keyword>
<dbReference type="EMBL" id="KN832873">
    <property type="protein sequence ID" value="KIN04020.1"/>
    <property type="molecule type" value="Genomic_DNA"/>
</dbReference>
<dbReference type="PROSITE" id="PS52012">
    <property type="entry name" value="CFEM"/>
    <property type="match status" value="1"/>
</dbReference>
<comment type="subcellular location">
    <subcellularLocation>
        <location evidence="1">Membrane</location>
        <topology evidence="1">Lipid-anchor</topology>
        <topology evidence="1">GPI-anchor</topology>
    </subcellularLocation>
    <subcellularLocation>
        <location evidence="2">Secreted</location>
    </subcellularLocation>
</comment>
<protein>
    <recommendedName>
        <fullName evidence="12">CFEM domain-containing protein</fullName>
    </recommendedName>
</protein>
<feature type="region of interest" description="Disordered" evidence="10">
    <location>
        <begin position="131"/>
        <end position="150"/>
    </location>
</feature>
<evidence type="ECO:0000256" key="2">
    <source>
        <dbReference type="ARBA" id="ARBA00004613"/>
    </source>
</evidence>
<keyword evidence="8" id="KW-0449">Lipoprotein</keyword>
<name>A0A0C3HLU5_OIDMZ</name>
<proteinExistence type="inferred from homology"/>
<keyword evidence="5" id="KW-0325">Glycoprotein</keyword>
<keyword evidence="6" id="KW-0732">Signal</keyword>
<evidence type="ECO:0000256" key="6">
    <source>
        <dbReference type="ARBA" id="ARBA00022729"/>
    </source>
</evidence>
<feature type="region of interest" description="Disordered" evidence="10">
    <location>
        <begin position="184"/>
        <end position="224"/>
    </location>
</feature>
<comment type="similarity">
    <text evidence="3">Belongs to the RBT5 family.</text>
</comment>
<evidence type="ECO:0000313" key="13">
    <source>
        <dbReference type="EMBL" id="KIN04020.1"/>
    </source>
</evidence>
<reference evidence="13 14" key="1">
    <citation type="submission" date="2014-04" db="EMBL/GenBank/DDBJ databases">
        <authorList>
            <consortium name="DOE Joint Genome Institute"/>
            <person name="Kuo A."/>
            <person name="Martino E."/>
            <person name="Perotto S."/>
            <person name="Kohler A."/>
            <person name="Nagy L.G."/>
            <person name="Floudas D."/>
            <person name="Copeland A."/>
            <person name="Barry K.W."/>
            <person name="Cichocki N."/>
            <person name="Veneault-Fourrey C."/>
            <person name="LaButti K."/>
            <person name="Lindquist E.A."/>
            <person name="Lipzen A."/>
            <person name="Lundell T."/>
            <person name="Morin E."/>
            <person name="Murat C."/>
            <person name="Sun H."/>
            <person name="Tunlid A."/>
            <person name="Henrissat B."/>
            <person name="Grigoriev I.V."/>
            <person name="Hibbett D.S."/>
            <person name="Martin F."/>
            <person name="Nordberg H.P."/>
            <person name="Cantor M.N."/>
            <person name="Hua S.X."/>
        </authorList>
    </citation>
    <scope>NUCLEOTIDE SEQUENCE [LARGE SCALE GENOMIC DNA]</scope>
    <source>
        <strain evidence="13 14">Zn</strain>
    </source>
</reference>
<feature type="domain" description="CFEM" evidence="12">
    <location>
        <begin position="9"/>
        <end position="117"/>
    </location>
</feature>
<dbReference type="GO" id="GO:0098552">
    <property type="term" value="C:side of membrane"/>
    <property type="evidence" value="ECO:0007669"/>
    <property type="project" value="UniProtKB-KW"/>
</dbReference>
<gene>
    <name evidence="13" type="ORF">OIDMADRAFT_143481</name>
</gene>
<dbReference type="HOGENOM" id="CLU_605653_0_0_1"/>
<evidence type="ECO:0000256" key="8">
    <source>
        <dbReference type="ARBA" id="ARBA00023288"/>
    </source>
</evidence>
<keyword evidence="11" id="KW-0472">Membrane</keyword>
<dbReference type="GO" id="GO:0005576">
    <property type="term" value="C:extracellular region"/>
    <property type="evidence" value="ECO:0007669"/>
    <property type="project" value="UniProtKB-SubCell"/>
</dbReference>
<accession>A0A0C3HLU5</accession>
<feature type="region of interest" description="Disordered" evidence="10">
    <location>
        <begin position="394"/>
        <end position="452"/>
    </location>
</feature>
<comment type="caution">
    <text evidence="9">Lacks conserved residue(s) required for the propagation of feature annotation.</text>
</comment>
<feature type="compositionally biased region" description="Basic and acidic residues" evidence="10">
    <location>
        <begin position="200"/>
        <end position="219"/>
    </location>
</feature>
<evidence type="ECO:0000259" key="12">
    <source>
        <dbReference type="PROSITE" id="PS52012"/>
    </source>
</evidence>
<dbReference type="Proteomes" id="UP000054321">
    <property type="component" value="Unassembled WGS sequence"/>
</dbReference>
<evidence type="ECO:0000256" key="5">
    <source>
        <dbReference type="ARBA" id="ARBA00022622"/>
    </source>
</evidence>
<reference evidence="14" key="2">
    <citation type="submission" date="2015-01" db="EMBL/GenBank/DDBJ databases">
        <title>Evolutionary Origins and Diversification of the Mycorrhizal Mutualists.</title>
        <authorList>
            <consortium name="DOE Joint Genome Institute"/>
            <consortium name="Mycorrhizal Genomics Consortium"/>
            <person name="Kohler A."/>
            <person name="Kuo A."/>
            <person name="Nagy L.G."/>
            <person name="Floudas D."/>
            <person name="Copeland A."/>
            <person name="Barry K.W."/>
            <person name="Cichocki N."/>
            <person name="Veneault-Fourrey C."/>
            <person name="LaButti K."/>
            <person name="Lindquist E.A."/>
            <person name="Lipzen A."/>
            <person name="Lundell T."/>
            <person name="Morin E."/>
            <person name="Murat C."/>
            <person name="Riley R."/>
            <person name="Ohm R."/>
            <person name="Sun H."/>
            <person name="Tunlid A."/>
            <person name="Henrissat B."/>
            <person name="Grigoriev I.V."/>
            <person name="Hibbett D.S."/>
            <person name="Martin F."/>
        </authorList>
    </citation>
    <scope>NUCLEOTIDE SEQUENCE [LARGE SCALE GENOMIC DNA]</scope>
    <source>
        <strain evidence="14">Zn</strain>
    </source>
</reference>
<evidence type="ECO:0000256" key="11">
    <source>
        <dbReference type="SAM" id="Phobius"/>
    </source>
</evidence>
<keyword evidence="5" id="KW-0336">GPI-anchor</keyword>
<evidence type="ECO:0000313" key="14">
    <source>
        <dbReference type="Proteomes" id="UP000054321"/>
    </source>
</evidence>
<feature type="compositionally biased region" description="Basic and acidic residues" evidence="10">
    <location>
        <begin position="443"/>
        <end position="452"/>
    </location>
</feature>
<evidence type="ECO:0000256" key="4">
    <source>
        <dbReference type="ARBA" id="ARBA00022525"/>
    </source>
</evidence>
<evidence type="ECO:0000256" key="7">
    <source>
        <dbReference type="ARBA" id="ARBA00023157"/>
    </source>
</evidence>
<evidence type="ECO:0000256" key="3">
    <source>
        <dbReference type="ARBA" id="ARBA00010031"/>
    </source>
</evidence>
<evidence type="ECO:0000256" key="1">
    <source>
        <dbReference type="ARBA" id="ARBA00004589"/>
    </source>
</evidence>
<sequence length="452" mass="49234">MKARMPPCAAAIRAADMPRGGVAEALDAGVIDRLPSCAQSCVSSSLSGWCCERGSGCVCETQECVEKLTCCFSSSCGLNEFPLAISVLAREICPSDAARDIIKSARWASVDASSELRRRLERRNTLPGNAARTMAIASRDSSEKGSSGLSTGAKAGIAIAAVLGVAIIAVGIFFYLRQRRRAPQRARKNSSVEAGSRQMSRQERQRQKQIDKQHKKEQEQLQQQLQQMQQQLQKEKLQQQEARQKQIEKEQREQAEESKYVAELFELPGWMPERRTPVNELADTGHQRYEMMTEANTAELGGGSPEMDIEDDHPYGHFTRRSRSFTAELSAAPRLDSSRDDEELLPLKRSQSDGGPIISPVDHLAGRVLSPFDVSPPTATMPGLVFSGGDWRSGGGAQVPSSSVNAHPAVPLGLTLDTGSPRPATGKRTKGQGIGPKIPGDIASEKRREVWA</sequence>
<evidence type="ECO:0000256" key="9">
    <source>
        <dbReference type="PROSITE-ProRule" id="PRU01356"/>
    </source>
</evidence>
<keyword evidence="7" id="KW-1015">Disulfide bond</keyword>
<feature type="transmembrane region" description="Helical" evidence="11">
    <location>
        <begin position="155"/>
        <end position="176"/>
    </location>
</feature>
<dbReference type="InParanoid" id="A0A0C3HLU5"/>
<keyword evidence="11" id="KW-1133">Transmembrane helix</keyword>
<keyword evidence="4" id="KW-0964">Secreted</keyword>
<dbReference type="InterPro" id="IPR008427">
    <property type="entry name" value="Extracellular_membr_CFEM_dom"/>
</dbReference>